<dbReference type="AlphaFoldDB" id="A0A2B2LMS1"/>
<reference evidence="1 2" key="1">
    <citation type="submission" date="2017-09" db="EMBL/GenBank/DDBJ databases">
        <title>Large-scale bioinformatics analysis of Bacillus genomes uncovers conserved roles of natural products in bacterial physiology.</title>
        <authorList>
            <consortium name="Agbiome Team Llc"/>
            <person name="Bleich R.M."/>
            <person name="Grubbs K.J."/>
            <person name="Santa Maria K.C."/>
            <person name="Allen S.E."/>
            <person name="Farag S."/>
            <person name="Shank E.A."/>
            <person name="Bowers A."/>
        </authorList>
    </citation>
    <scope>NUCLEOTIDE SEQUENCE [LARGE SCALE GENOMIC DNA]</scope>
    <source>
        <strain evidence="1 2">AFS070861</strain>
    </source>
</reference>
<dbReference type="RefSeq" id="WP_098613372.1">
    <property type="nucleotide sequence ID" value="NZ_NVAP01000035.1"/>
</dbReference>
<name>A0A2B2LMS1_BACCE</name>
<organism evidence="1 2">
    <name type="scientific">Bacillus cereus</name>
    <dbReference type="NCBI Taxonomy" id="1396"/>
    <lineage>
        <taxon>Bacteria</taxon>
        <taxon>Bacillati</taxon>
        <taxon>Bacillota</taxon>
        <taxon>Bacilli</taxon>
        <taxon>Bacillales</taxon>
        <taxon>Bacillaceae</taxon>
        <taxon>Bacillus</taxon>
        <taxon>Bacillus cereus group</taxon>
    </lineage>
</organism>
<evidence type="ECO:0000313" key="2">
    <source>
        <dbReference type="Proteomes" id="UP000224386"/>
    </source>
</evidence>
<evidence type="ECO:0000313" key="1">
    <source>
        <dbReference type="EMBL" id="PFQ44853.1"/>
    </source>
</evidence>
<gene>
    <name evidence="1" type="ORF">COK05_16085</name>
</gene>
<sequence length="345" mass="40997">MKQSEVLFRNVEEVMSFDPINDIYEYELGPVNYRGAIKLSYLIRTLNRLEKEGKLIVCLRGFSLPDEHEWFIKEDLNKFFVVGQKGREYLQRTEGKRSNLYTYEMNDREALVKEIQALYKEANGLLKKKKSEWVDGQISEKFTNTDEDKTIEELQYNKVFLTAFLHNIGNLWSGKKTSPLISATYGKKKKEIARKFATNSLDGVPRNNGFITLGYIPIEERCFEVLTEDLNKELERLGVKWYNDIHQEVMLLDGIMPQRIIGVFEVFQDSPIEKFILNPWVYKMFLENEHFNYKRGININQENFDEFAQDLKYGAYILENESGRYNKRFDEDYYHRVPSVRRRWN</sequence>
<proteinExistence type="predicted"/>
<protein>
    <submittedName>
        <fullName evidence="1">Uncharacterized protein</fullName>
    </submittedName>
</protein>
<comment type="caution">
    <text evidence="1">The sequence shown here is derived from an EMBL/GenBank/DDBJ whole genome shotgun (WGS) entry which is preliminary data.</text>
</comment>
<dbReference type="EMBL" id="NVAP01000035">
    <property type="protein sequence ID" value="PFQ44853.1"/>
    <property type="molecule type" value="Genomic_DNA"/>
</dbReference>
<dbReference type="Proteomes" id="UP000224386">
    <property type="component" value="Unassembled WGS sequence"/>
</dbReference>
<accession>A0A2B2LMS1</accession>